<dbReference type="InterPro" id="IPR050214">
    <property type="entry name" value="Cys_Synth/Cystath_Beta-Synth"/>
</dbReference>
<dbReference type="InterPro" id="IPR036052">
    <property type="entry name" value="TrpB-like_PALP_sf"/>
</dbReference>
<dbReference type="CDD" id="cd01561">
    <property type="entry name" value="CBS_like"/>
    <property type="match status" value="1"/>
</dbReference>
<sequence length="495" mass="51710">MTVADPQLGVFDSVADAIGNTPLIRLNRVTEGITATVYLKLEYLNPFGSVKDRAARAMIDAAEAAGELRPGGTVVESTSGNTGIALAAIAASRGYRTIVVVPDKSSAEKLALLRAYGVEVHVTAGGLPRQHPDFLKNVALRLAADIPGAWYSGQYDNPANPAAHRETTGPEIWSQTGGRITHFVTGIGTGGTITGTGEYLKSVSGGQVRVIGADPESSIYSGGDGHAWYVESIGHYLHPRTDTDEWPQSYHPEVVDRIEQVPDAEAFEVLRRLAGEEGLLVGGSTGTAVAAALRVARTLGPGDVVVAIAPDSGRNYLSTYFDPQWLGRLGFDAAPTAPGPRVGDRVAVAADADAPAVVPSDVTVARARELLGAYTALPVRLARAGAGYVVVAEILGAVSASRLADAPGADPVTDHLDPPLPVIGMHEPFAVAAQRLSDATGPVVLARDGYAIALVDAADFDDAPRFDAGRTTVRPCGTTTYEVHRCSRRRTGEGS</sequence>
<dbReference type="PANTHER" id="PTHR10314">
    <property type="entry name" value="CYSTATHIONINE BETA-SYNTHASE"/>
    <property type="match status" value="1"/>
</dbReference>
<comment type="caution">
    <text evidence="4">The sequence shown here is derived from an EMBL/GenBank/DDBJ whole genome shotgun (WGS) entry which is preliminary data.</text>
</comment>
<dbReference type="Proteomes" id="UP001601521">
    <property type="component" value="Unassembled WGS sequence"/>
</dbReference>
<organism evidence="4 5">
    <name type="scientific">Nocardia africana</name>
    <dbReference type="NCBI Taxonomy" id="134964"/>
    <lineage>
        <taxon>Bacteria</taxon>
        <taxon>Bacillati</taxon>
        <taxon>Actinomycetota</taxon>
        <taxon>Actinomycetes</taxon>
        <taxon>Mycobacteriales</taxon>
        <taxon>Nocardiaceae</taxon>
        <taxon>Nocardia</taxon>
    </lineage>
</organism>
<comment type="cofactor">
    <cofactor evidence="1">
        <name>pyridoxal 5'-phosphate</name>
        <dbReference type="ChEBI" id="CHEBI:597326"/>
    </cofactor>
</comment>
<reference evidence="4 5" key="1">
    <citation type="submission" date="2024-10" db="EMBL/GenBank/DDBJ databases">
        <title>The Natural Products Discovery Center: Release of the First 8490 Sequenced Strains for Exploring Actinobacteria Biosynthetic Diversity.</title>
        <authorList>
            <person name="Kalkreuter E."/>
            <person name="Kautsar S.A."/>
            <person name="Yang D."/>
            <person name="Bader C.D."/>
            <person name="Teijaro C.N."/>
            <person name="Fluegel L."/>
            <person name="Davis C.M."/>
            <person name="Simpson J.R."/>
            <person name="Lauterbach L."/>
            <person name="Steele A.D."/>
            <person name="Gui C."/>
            <person name="Meng S."/>
            <person name="Li G."/>
            <person name="Viehrig K."/>
            <person name="Ye F."/>
            <person name="Su P."/>
            <person name="Kiefer A.F."/>
            <person name="Nichols A."/>
            <person name="Cepeda A.J."/>
            <person name="Yan W."/>
            <person name="Fan B."/>
            <person name="Jiang Y."/>
            <person name="Adhikari A."/>
            <person name="Zheng C.-J."/>
            <person name="Schuster L."/>
            <person name="Cowan T.M."/>
            <person name="Smanski M.J."/>
            <person name="Chevrette M.G."/>
            <person name="De Carvalho L.P.S."/>
            <person name="Shen B."/>
        </authorList>
    </citation>
    <scope>NUCLEOTIDE SEQUENCE [LARGE SCALE GENOMIC DNA]</scope>
    <source>
        <strain evidence="4 5">NPDC004550</strain>
    </source>
</reference>
<evidence type="ECO:0000313" key="5">
    <source>
        <dbReference type="Proteomes" id="UP001601521"/>
    </source>
</evidence>
<name>A0ABW6NIB8_9NOCA</name>
<keyword evidence="2" id="KW-0663">Pyridoxal phosphate</keyword>
<dbReference type="InterPro" id="IPR001926">
    <property type="entry name" value="TrpB-like_PALP"/>
</dbReference>
<dbReference type="Gene3D" id="3.40.50.1100">
    <property type="match status" value="2"/>
</dbReference>
<dbReference type="Pfam" id="PF00291">
    <property type="entry name" value="PALP"/>
    <property type="match status" value="1"/>
</dbReference>
<keyword evidence="5" id="KW-1185">Reference proteome</keyword>
<dbReference type="SUPFAM" id="SSF53686">
    <property type="entry name" value="Tryptophan synthase beta subunit-like PLP-dependent enzymes"/>
    <property type="match status" value="1"/>
</dbReference>
<accession>A0ABW6NIB8</accession>
<evidence type="ECO:0000256" key="1">
    <source>
        <dbReference type="ARBA" id="ARBA00001933"/>
    </source>
</evidence>
<evidence type="ECO:0000313" key="4">
    <source>
        <dbReference type="EMBL" id="MFF0454427.1"/>
    </source>
</evidence>
<dbReference type="EMBL" id="JBIALX010000005">
    <property type="protein sequence ID" value="MFF0454427.1"/>
    <property type="molecule type" value="Genomic_DNA"/>
</dbReference>
<evidence type="ECO:0000259" key="3">
    <source>
        <dbReference type="Pfam" id="PF00291"/>
    </source>
</evidence>
<dbReference type="RefSeq" id="WP_387251308.1">
    <property type="nucleotide sequence ID" value="NZ_JBIALX010000005.1"/>
</dbReference>
<protein>
    <submittedName>
        <fullName evidence="4">PLP-dependent cysteine synthase family protein</fullName>
    </submittedName>
</protein>
<feature type="domain" description="Tryptophan synthase beta chain-like PALP" evidence="3">
    <location>
        <begin position="15"/>
        <end position="311"/>
    </location>
</feature>
<gene>
    <name evidence="4" type="ORF">ACFYTH_13770</name>
</gene>
<evidence type="ECO:0000256" key="2">
    <source>
        <dbReference type="ARBA" id="ARBA00022898"/>
    </source>
</evidence>
<proteinExistence type="predicted"/>